<dbReference type="PANTHER" id="PTHR22604">
    <property type="entry name" value="OXIDOREDUCTASES"/>
    <property type="match status" value="1"/>
</dbReference>
<dbReference type="GO" id="GO:0016491">
    <property type="term" value="F:oxidoreductase activity"/>
    <property type="evidence" value="ECO:0007669"/>
    <property type="project" value="UniProtKB-KW"/>
</dbReference>
<name>A0A7W5P9D7_9GAMM</name>
<comment type="similarity">
    <text evidence="1">Belongs to the Gfo/Idh/MocA family.</text>
</comment>
<evidence type="ECO:0000256" key="1">
    <source>
        <dbReference type="ARBA" id="ARBA00010928"/>
    </source>
</evidence>
<dbReference type="PANTHER" id="PTHR22604:SF105">
    <property type="entry name" value="TRANS-1,2-DIHYDROBENZENE-1,2-DIOL DEHYDROGENASE"/>
    <property type="match status" value="1"/>
</dbReference>
<dbReference type="Proteomes" id="UP000553442">
    <property type="component" value="Unassembled WGS sequence"/>
</dbReference>
<protein>
    <submittedName>
        <fullName evidence="5">Putative dehydrogenase</fullName>
    </submittedName>
</protein>
<dbReference type="Gene3D" id="3.40.50.720">
    <property type="entry name" value="NAD(P)-binding Rossmann-like Domain"/>
    <property type="match status" value="1"/>
</dbReference>
<feature type="domain" description="GFO/IDH/MocA-like oxidoreductase" evidence="4">
    <location>
        <begin position="132"/>
        <end position="247"/>
    </location>
</feature>
<sequence>MRQLKWGILSTAGIARKAMIPAIQAASSARLTAIASESGKAGDVAAEYGIPRAHDGFRHLLEDPDVEAVYVPLPNHLHARWACEAARHGKHVLCEKPAALDAEEALTMQAACDQAGVALMEGYMYRHHPQHARAREILDSGEIGEVRQVRGLFSFPLDLGADNIRLSAAAAGGSLHDVGCYPLDIIRRLLGMPEAVTVIGRMPEALGVDTSVNGMLSYADGRLAEFGASFQQTMLNRYEVIGSHGSLLLPAAFRPDKQGGVGEIVIRDERGRTRREPVFGDQYPDQVEAFSRWALGEGPAPDAPGELLDQATLLAACRRSLQEGCTVSLPPGTYRAPAGD</sequence>
<dbReference type="RefSeq" id="WP_183329597.1">
    <property type="nucleotide sequence ID" value="NZ_JACHZF010000002.1"/>
</dbReference>
<accession>A0A7W5P9D7</accession>
<dbReference type="Pfam" id="PF22725">
    <property type="entry name" value="GFO_IDH_MocA_C3"/>
    <property type="match status" value="1"/>
</dbReference>
<evidence type="ECO:0000259" key="3">
    <source>
        <dbReference type="Pfam" id="PF01408"/>
    </source>
</evidence>
<organism evidence="5 6">
    <name type="scientific">Halomonas campaniensis</name>
    <dbReference type="NCBI Taxonomy" id="213554"/>
    <lineage>
        <taxon>Bacteria</taxon>
        <taxon>Pseudomonadati</taxon>
        <taxon>Pseudomonadota</taxon>
        <taxon>Gammaproteobacteria</taxon>
        <taxon>Oceanospirillales</taxon>
        <taxon>Halomonadaceae</taxon>
        <taxon>Halomonas</taxon>
    </lineage>
</organism>
<evidence type="ECO:0000313" key="6">
    <source>
        <dbReference type="Proteomes" id="UP000553442"/>
    </source>
</evidence>
<dbReference type="InterPro" id="IPR036291">
    <property type="entry name" value="NAD(P)-bd_dom_sf"/>
</dbReference>
<dbReference type="InterPro" id="IPR055170">
    <property type="entry name" value="GFO_IDH_MocA-like_dom"/>
</dbReference>
<comment type="caution">
    <text evidence="5">The sequence shown here is derived from an EMBL/GenBank/DDBJ whole genome shotgun (WGS) entry which is preliminary data.</text>
</comment>
<gene>
    <name evidence="5" type="ORF">BDK63_000350</name>
</gene>
<dbReference type="InterPro" id="IPR000683">
    <property type="entry name" value="Gfo/Idh/MocA-like_OxRdtase_N"/>
</dbReference>
<dbReference type="SUPFAM" id="SSF51735">
    <property type="entry name" value="NAD(P)-binding Rossmann-fold domains"/>
    <property type="match status" value="1"/>
</dbReference>
<dbReference type="EMBL" id="JACHZF010000002">
    <property type="protein sequence ID" value="MBB3329510.1"/>
    <property type="molecule type" value="Genomic_DNA"/>
</dbReference>
<dbReference type="GO" id="GO:0000166">
    <property type="term" value="F:nucleotide binding"/>
    <property type="evidence" value="ECO:0007669"/>
    <property type="project" value="InterPro"/>
</dbReference>
<reference evidence="5 6" key="1">
    <citation type="submission" date="2020-08" db="EMBL/GenBank/DDBJ databases">
        <title>Genomic Encyclopedia of Archaeal and Bacterial Type Strains, Phase II (KMG-II): from individual species to whole genera.</title>
        <authorList>
            <person name="Goeker M."/>
        </authorList>
    </citation>
    <scope>NUCLEOTIDE SEQUENCE [LARGE SCALE GENOMIC DNA]</scope>
    <source>
        <strain evidence="5 6">5AG</strain>
    </source>
</reference>
<dbReference type="Pfam" id="PF01408">
    <property type="entry name" value="GFO_IDH_MocA"/>
    <property type="match status" value="1"/>
</dbReference>
<keyword evidence="2" id="KW-0560">Oxidoreductase</keyword>
<evidence type="ECO:0000259" key="4">
    <source>
        <dbReference type="Pfam" id="PF22725"/>
    </source>
</evidence>
<dbReference type="AlphaFoldDB" id="A0A7W5P9D7"/>
<dbReference type="InterPro" id="IPR050984">
    <property type="entry name" value="Gfo/Idh/MocA_domain"/>
</dbReference>
<feature type="domain" description="Gfo/Idh/MocA-like oxidoreductase N-terminal" evidence="3">
    <location>
        <begin position="6"/>
        <end position="123"/>
    </location>
</feature>
<evidence type="ECO:0000313" key="5">
    <source>
        <dbReference type="EMBL" id="MBB3329510.1"/>
    </source>
</evidence>
<dbReference type="Gene3D" id="3.30.360.10">
    <property type="entry name" value="Dihydrodipicolinate Reductase, domain 2"/>
    <property type="match status" value="1"/>
</dbReference>
<dbReference type="SUPFAM" id="SSF55347">
    <property type="entry name" value="Glyceraldehyde-3-phosphate dehydrogenase-like, C-terminal domain"/>
    <property type="match status" value="1"/>
</dbReference>
<keyword evidence="6" id="KW-1185">Reference proteome</keyword>
<evidence type="ECO:0000256" key="2">
    <source>
        <dbReference type="ARBA" id="ARBA00023002"/>
    </source>
</evidence>
<proteinExistence type="inferred from homology"/>